<proteinExistence type="predicted"/>
<evidence type="ECO:0000313" key="3">
    <source>
        <dbReference type="EMBL" id="MCL7344487.1"/>
    </source>
</evidence>
<comment type="caution">
    <text evidence="2">The sequence shown here is derived from an EMBL/GenBank/DDBJ whole genome shotgun (WGS) entry which is preliminary data.</text>
</comment>
<dbReference type="PIRSF" id="PIRSF009226">
    <property type="entry name" value="UCP009226"/>
    <property type="match status" value="1"/>
</dbReference>
<dbReference type="NCBIfam" id="TIGR01896">
    <property type="entry name" value="cas_AF1879"/>
    <property type="match status" value="1"/>
</dbReference>
<dbReference type="InterPro" id="IPR009260">
    <property type="entry name" value="CRISPR-ass_Csa1"/>
</dbReference>
<gene>
    <name evidence="3" type="primary">cas4a</name>
    <name evidence="3" type="ORF">TQ35_007935</name>
    <name evidence="2" type="ORF">TQ35_05125</name>
</gene>
<comment type="cofactor">
    <cofactor evidence="1">
        <name>Mn(2+)</name>
        <dbReference type="ChEBI" id="CHEBI:29035"/>
    </cofactor>
</comment>
<reference evidence="3" key="2">
    <citation type="submission" date="2022-05" db="EMBL/GenBank/DDBJ databases">
        <title>Metagenome Sequencing of an Archaeal-Dominated Microbial Community from a Hot Spring at the Los Azufres Geothermal Field, Mexico.</title>
        <authorList>
            <person name="Marin-Paredes R."/>
            <person name="Martinez-Romero E."/>
            <person name="Servin-Garciduenas L.E."/>
        </authorList>
    </citation>
    <scope>NUCLEOTIDE SEQUENCE</scope>
    <source>
        <strain evidence="3">AZ1-454</strain>
    </source>
</reference>
<dbReference type="EMBL" id="JZWS01000044">
    <property type="protein sequence ID" value="KJR78842.1"/>
    <property type="molecule type" value="Genomic_DNA"/>
</dbReference>
<organism evidence="2">
    <name type="scientific">Candidatus Aramenus sulfurataquae</name>
    <dbReference type="NCBI Taxonomy" id="1326980"/>
    <lineage>
        <taxon>Archaea</taxon>
        <taxon>Thermoproteota</taxon>
        <taxon>Thermoprotei</taxon>
        <taxon>Sulfolobales</taxon>
        <taxon>Sulfolobaceae</taxon>
        <taxon>Candidatus Aramenus</taxon>
    </lineage>
</organism>
<dbReference type="Pfam" id="PF06023">
    <property type="entry name" value="Csa1"/>
    <property type="match status" value="1"/>
</dbReference>
<dbReference type="InterPro" id="IPR011604">
    <property type="entry name" value="PDDEXK-like_dom_sf"/>
</dbReference>
<evidence type="ECO:0000256" key="1">
    <source>
        <dbReference type="ARBA" id="ARBA00001936"/>
    </source>
</evidence>
<sequence length="273" mass="31120">MRSQVLRQLRRLHSYRASDPIDEDLRGWNYHSPPIKPRAYLSLSVADVAYRYCDSKRDVYLRKVLKMKGEQTPSLTLGQQVHELIALISRDVTRLLAQGLPAYEVLEVINKKRYNTAFNPFLEKFKKAFAFYLLSDASDSSGFIPLISEFRVDGTPLGLSPRLSADAISQLSMVVEVKVANYQDFHKLALAGYALALESAFELPVDFGALIYVNGINEKYPEIRTEAHYLSTDLRKEFIDARDEVIDMLLEEKDPGLASNCQSSCPFYSYCRR</sequence>
<reference evidence="2" key="1">
    <citation type="submission" date="2015-03" db="EMBL/GenBank/DDBJ databases">
        <title>Metagenome Sequencing of an Archaeal-Dominated Microbial Community from a Hot Spring at the Los Azufres Geothermal Field, Mexico.</title>
        <authorList>
            <person name="Servin-Garciduenas L.E."/>
            <person name="Martinez-Romero E."/>
        </authorList>
    </citation>
    <scope>NUCLEOTIDE SEQUENCE [LARGE SCALE GENOMIC DNA]</scope>
    <source>
        <strain evidence="2">AZ1-454</strain>
    </source>
</reference>
<accession>A0A0F2LMS6</accession>
<name>A0A0F2LMS6_9CREN</name>
<protein>
    <submittedName>
        <fullName evidence="2">CRISPR-associated protein Cse1</fullName>
    </submittedName>
    <submittedName>
        <fullName evidence="3">Type I-A CRISPR-associated protein Cas4/Csa1</fullName>
    </submittedName>
</protein>
<dbReference type="PATRIC" id="fig|1326980.8.peg.1697"/>
<dbReference type="EMBL" id="JZWS02000010">
    <property type="protein sequence ID" value="MCL7344487.1"/>
    <property type="molecule type" value="Genomic_DNA"/>
</dbReference>
<dbReference type="AlphaFoldDB" id="A0A0F2LMS6"/>
<dbReference type="Gene3D" id="3.90.320.10">
    <property type="match status" value="1"/>
</dbReference>
<evidence type="ECO:0000313" key="2">
    <source>
        <dbReference type="EMBL" id="KJR78842.1"/>
    </source>
</evidence>